<evidence type="ECO:0000313" key="2">
    <source>
        <dbReference type="Proteomes" id="UP000326759"/>
    </source>
</evidence>
<dbReference type="EMBL" id="SEYY01023709">
    <property type="protein sequence ID" value="KAB7494638.1"/>
    <property type="molecule type" value="Genomic_DNA"/>
</dbReference>
<reference evidence="1 2" key="1">
    <citation type="journal article" date="2019" name="PLoS Biol.">
        <title>Sex chromosomes control vertical transmission of feminizing Wolbachia symbionts in an isopod.</title>
        <authorList>
            <person name="Becking T."/>
            <person name="Chebbi M.A."/>
            <person name="Giraud I."/>
            <person name="Moumen B."/>
            <person name="Laverre T."/>
            <person name="Caubet Y."/>
            <person name="Peccoud J."/>
            <person name="Gilbert C."/>
            <person name="Cordaux R."/>
        </authorList>
    </citation>
    <scope>NUCLEOTIDE SEQUENCE [LARGE SCALE GENOMIC DNA]</scope>
    <source>
        <strain evidence="1">ANa2</strain>
        <tissue evidence="1">Whole body excluding digestive tract and cuticle</tissue>
    </source>
</reference>
<comment type="caution">
    <text evidence="1">The sequence shown here is derived from an EMBL/GenBank/DDBJ whole genome shotgun (WGS) entry which is preliminary data.</text>
</comment>
<name>A0A5N5SLQ5_9CRUS</name>
<organism evidence="1 2">
    <name type="scientific">Armadillidium nasatum</name>
    <dbReference type="NCBI Taxonomy" id="96803"/>
    <lineage>
        <taxon>Eukaryota</taxon>
        <taxon>Metazoa</taxon>
        <taxon>Ecdysozoa</taxon>
        <taxon>Arthropoda</taxon>
        <taxon>Crustacea</taxon>
        <taxon>Multicrustacea</taxon>
        <taxon>Malacostraca</taxon>
        <taxon>Eumalacostraca</taxon>
        <taxon>Peracarida</taxon>
        <taxon>Isopoda</taxon>
        <taxon>Oniscidea</taxon>
        <taxon>Crinocheta</taxon>
        <taxon>Armadillidiidae</taxon>
        <taxon>Armadillidium</taxon>
    </lineage>
</organism>
<accession>A0A5N5SLQ5</accession>
<dbReference type="OrthoDB" id="6502630at2759"/>
<evidence type="ECO:0000313" key="1">
    <source>
        <dbReference type="EMBL" id="KAB7494638.1"/>
    </source>
</evidence>
<proteinExistence type="predicted"/>
<dbReference type="AlphaFoldDB" id="A0A5N5SLQ5"/>
<gene>
    <name evidence="1" type="ORF">Anas_12312</name>
</gene>
<dbReference type="Proteomes" id="UP000326759">
    <property type="component" value="Unassembled WGS sequence"/>
</dbReference>
<keyword evidence="2" id="KW-1185">Reference proteome</keyword>
<protein>
    <submittedName>
        <fullName evidence="1">Uncharacterized protein</fullName>
    </submittedName>
</protein>
<sequence>MLKFLIELPEEPNILQSVKKTNGNSVRKKSLPNFTRTPKLEGLTNGIDEDSVESLCEEMDIDKDDNESKEVPVCVFSKQKSDLINKILRKPISVEEIMKDILVLGYSNSIKLVEYLYFLLVSGIAQMFSTENHEVPNVENICTWLTILFDANYQQFLMTADVEIYRTHMKIFSYAESIMDFWHSTFNVEVLVKGISTSDKMPTKLVNKPYSIEKITL</sequence>